<proteinExistence type="predicted"/>
<gene>
    <name evidence="9" type="primary">JMJD5</name>
</gene>
<evidence type="ECO:0000256" key="5">
    <source>
        <dbReference type="ARBA" id="ARBA00023004"/>
    </source>
</evidence>
<name>A0A9R1T0V9_9HYME</name>
<dbReference type="OrthoDB" id="47172at2759"/>
<dbReference type="CTD" id="38097"/>
<evidence type="ECO:0000256" key="4">
    <source>
        <dbReference type="ARBA" id="ARBA00023002"/>
    </source>
</evidence>
<keyword evidence="8" id="KW-1185">Reference proteome</keyword>
<evidence type="ECO:0000256" key="1">
    <source>
        <dbReference type="ARBA" id="ARBA00001954"/>
    </source>
</evidence>
<dbReference type="SMART" id="SM00558">
    <property type="entry name" value="JmjC"/>
    <property type="match status" value="1"/>
</dbReference>
<feature type="domain" description="JmjC" evidence="7">
    <location>
        <begin position="292"/>
        <end position="428"/>
    </location>
</feature>
<protein>
    <submittedName>
        <fullName evidence="9">Lysine-specific demethylase 8 isoform X1</fullName>
    </submittedName>
</protein>
<dbReference type="GO" id="GO:0046872">
    <property type="term" value="F:metal ion binding"/>
    <property type="evidence" value="ECO:0007669"/>
    <property type="project" value="UniProtKB-KW"/>
</dbReference>
<dbReference type="Pfam" id="PF13621">
    <property type="entry name" value="Cupin_8"/>
    <property type="match status" value="1"/>
</dbReference>
<dbReference type="PANTHER" id="PTHR12461:SF106">
    <property type="entry name" value="BIFUNCTIONAL PEPTIDASE AND ARGINYL-HYDROXYLASE JMJD5"/>
    <property type="match status" value="1"/>
</dbReference>
<keyword evidence="6" id="KW-0539">Nucleus</keyword>
<organism evidence="8 9">
    <name type="scientific">Fopius arisanus</name>
    <dbReference type="NCBI Taxonomy" id="64838"/>
    <lineage>
        <taxon>Eukaryota</taxon>
        <taxon>Metazoa</taxon>
        <taxon>Ecdysozoa</taxon>
        <taxon>Arthropoda</taxon>
        <taxon>Hexapoda</taxon>
        <taxon>Insecta</taxon>
        <taxon>Pterygota</taxon>
        <taxon>Neoptera</taxon>
        <taxon>Endopterygota</taxon>
        <taxon>Hymenoptera</taxon>
        <taxon>Apocrita</taxon>
        <taxon>Ichneumonoidea</taxon>
        <taxon>Braconidae</taxon>
        <taxon>Opiinae</taxon>
        <taxon>Fopius</taxon>
    </lineage>
</organism>
<dbReference type="GO" id="GO:0005634">
    <property type="term" value="C:nucleus"/>
    <property type="evidence" value="ECO:0007669"/>
    <property type="project" value="UniProtKB-SubCell"/>
</dbReference>
<reference evidence="9" key="1">
    <citation type="submission" date="2025-08" db="UniProtKB">
        <authorList>
            <consortium name="RefSeq"/>
        </authorList>
    </citation>
    <scope>IDENTIFICATION</scope>
    <source>
        <strain evidence="9">USDA-PBARC FA_bdor</strain>
        <tissue evidence="9">Whole organism</tissue>
    </source>
</reference>
<comment type="cofactor">
    <cofactor evidence="1">
        <name>Fe(2+)</name>
        <dbReference type="ChEBI" id="CHEBI:29033"/>
    </cofactor>
</comment>
<evidence type="ECO:0000313" key="8">
    <source>
        <dbReference type="Proteomes" id="UP000694866"/>
    </source>
</evidence>
<dbReference type="KEGG" id="fas:105264970"/>
<dbReference type="Gene3D" id="2.60.120.650">
    <property type="entry name" value="Cupin"/>
    <property type="match status" value="1"/>
</dbReference>
<comment type="subcellular location">
    <subcellularLocation>
        <location evidence="2">Nucleus</location>
    </subcellularLocation>
</comment>
<sequence>MWVTRENISRGKATGMAGDIAPLTGHVSWEILIKNCEDRVSNEIRVHLVPICRALQAAIKSNEKLSSEWIERTLMRLEACVDRTWETLNTGHWKDVEVRHRYCYTICSALKCIVLEMSSKNLDDSSKIAVTTKMIEQVDKGLLLGAPLEEIPDLLTKIASRLNEEICPDTCKDPGILQCDSKNIVKNLLPGMGWVERLKTPSMETFYRDIFVKKIPAVLEGCIDHWRALTRWKNPNYLLKMGGTRTVPIEIGSKYTEEDWSQHLITLSEFIKSHVTKNNDKLGYLAQHQLFEQIPELKEDFSIPDYCSFSDNTEDSFPDINAWFGPKGTVSPLHYDPKNNLLCQVFGCKRVILYHPNDSNNLYPYDTRLLCNTAQVDPINPDYDNFPDFKYARGMMCYLNEGEMLFIPPGWWHHVVSLTPCFSISFWW</sequence>
<evidence type="ECO:0000256" key="6">
    <source>
        <dbReference type="ARBA" id="ARBA00023242"/>
    </source>
</evidence>
<keyword evidence="3" id="KW-0479">Metal-binding</keyword>
<dbReference type="InterPro" id="IPR003347">
    <property type="entry name" value="JmjC_dom"/>
</dbReference>
<keyword evidence="4" id="KW-0560">Oxidoreductase</keyword>
<dbReference type="GO" id="GO:0051864">
    <property type="term" value="F:histone H3K36 demethylase activity"/>
    <property type="evidence" value="ECO:0007669"/>
    <property type="project" value="TreeGrafter"/>
</dbReference>
<evidence type="ECO:0000259" key="7">
    <source>
        <dbReference type="PROSITE" id="PS51184"/>
    </source>
</evidence>
<accession>A0A9R1T0V9</accession>
<evidence type="ECO:0000256" key="2">
    <source>
        <dbReference type="ARBA" id="ARBA00004123"/>
    </source>
</evidence>
<dbReference type="PROSITE" id="PS51184">
    <property type="entry name" value="JMJC"/>
    <property type="match status" value="1"/>
</dbReference>
<evidence type="ECO:0000313" key="9">
    <source>
        <dbReference type="RefSeq" id="XP_011300513.1"/>
    </source>
</evidence>
<dbReference type="SUPFAM" id="SSF51197">
    <property type="entry name" value="Clavaminate synthase-like"/>
    <property type="match status" value="1"/>
</dbReference>
<dbReference type="AlphaFoldDB" id="A0A9R1T0V9"/>
<dbReference type="InterPro" id="IPR041667">
    <property type="entry name" value="Cupin_8"/>
</dbReference>
<dbReference type="PANTHER" id="PTHR12461">
    <property type="entry name" value="HYPOXIA-INDUCIBLE FACTOR 1 ALPHA INHIBITOR-RELATED"/>
    <property type="match status" value="1"/>
</dbReference>
<dbReference type="Proteomes" id="UP000694866">
    <property type="component" value="Unplaced"/>
</dbReference>
<evidence type="ECO:0000256" key="3">
    <source>
        <dbReference type="ARBA" id="ARBA00022723"/>
    </source>
</evidence>
<dbReference type="RefSeq" id="XP_011300513.1">
    <property type="nucleotide sequence ID" value="XM_011302211.1"/>
</dbReference>
<keyword evidence="5" id="KW-0408">Iron</keyword>
<dbReference type="GeneID" id="105264970"/>